<evidence type="ECO:0000313" key="2">
    <source>
        <dbReference type="EMBL" id="HEF87991.1"/>
    </source>
</evidence>
<keyword evidence="1" id="KW-0472">Membrane</keyword>
<dbReference type="NCBIfam" id="TIGR01300">
    <property type="entry name" value="CPA3_mnhG_phaG"/>
    <property type="match status" value="1"/>
</dbReference>
<accession>A0A7C2BLF7</accession>
<dbReference type="EMBL" id="DSJT01000041">
    <property type="protein sequence ID" value="HEF87991.1"/>
    <property type="molecule type" value="Genomic_DNA"/>
</dbReference>
<feature type="transmembrane region" description="Helical" evidence="1">
    <location>
        <begin position="41"/>
        <end position="63"/>
    </location>
</feature>
<comment type="caution">
    <text evidence="2">The sequence shown here is derived from an EMBL/GenBank/DDBJ whole genome shotgun (WGS) entry which is preliminary data.</text>
</comment>
<dbReference type="AlphaFoldDB" id="A0A7C2BLF7"/>
<dbReference type="InterPro" id="IPR005133">
    <property type="entry name" value="PhaG_MnhG_YufB"/>
</dbReference>
<dbReference type="Pfam" id="PF03334">
    <property type="entry name" value="PhaG_MnhG_YufB"/>
    <property type="match status" value="1"/>
</dbReference>
<organism evidence="2">
    <name type="scientific">Thermosphaera aggregans</name>
    <dbReference type="NCBI Taxonomy" id="54254"/>
    <lineage>
        <taxon>Archaea</taxon>
        <taxon>Thermoproteota</taxon>
        <taxon>Thermoprotei</taxon>
        <taxon>Desulfurococcales</taxon>
        <taxon>Desulfurococcaceae</taxon>
        <taxon>Thermosphaera</taxon>
    </lineage>
</organism>
<dbReference type="GO" id="GO:0015385">
    <property type="term" value="F:sodium:proton antiporter activity"/>
    <property type="evidence" value="ECO:0007669"/>
    <property type="project" value="TreeGrafter"/>
</dbReference>
<keyword evidence="1" id="KW-0812">Transmembrane</keyword>
<dbReference type="PANTHER" id="PTHR34703:SF1">
    <property type="entry name" value="ANTIPORTER SUBUNIT MNHG2-RELATED"/>
    <property type="match status" value="1"/>
</dbReference>
<evidence type="ECO:0000256" key="1">
    <source>
        <dbReference type="SAM" id="Phobius"/>
    </source>
</evidence>
<feature type="transmembrane region" description="Helical" evidence="1">
    <location>
        <begin position="75"/>
        <end position="98"/>
    </location>
</feature>
<name>A0A7C2BLF7_9CREN</name>
<feature type="transmembrane region" description="Helical" evidence="1">
    <location>
        <begin position="6"/>
        <end position="29"/>
    </location>
</feature>
<gene>
    <name evidence="2" type="ORF">ENP55_06970</name>
</gene>
<keyword evidence="1" id="KW-1133">Transmembrane helix</keyword>
<dbReference type="PANTHER" id="PTHR34703">
    <property type="entry name" value="ANTIPORTER SUBUNIT MNHG2-RELATED"/>
    <property type="match status" value="1"/>
</dbReference>
<protein>
    <submittedName>
        <fullName evidence="2">Monovalent cation/H+ antiporter subunit G</fullName>
    </submittedName>
</protein>
<reference evidence="2" key="1">
    <citation type="journal article" date="2020" name="mSystems">
        <title>Genome- and Community-Level Interaction Insights into Carbon Utilization and Element Cycling Functions of Hydrothermarchaeota in Hydrothermal Sediment.</title>
        <authorList>
            <person name="Zhou Z."/>
            <person name="Liu Y."/>
            <person name="Xu W."/>
            <person name="Pan J."/>
            <person name="Luo Z.H."/>
            <person name="Li M."/>
        </authorList>
    </citation>
    <scope>NUCLEOTIDE SEQUENCE [LARGE SCALE GENOMIC DNA]</scope>
    <source>
        <strain evidence="2">SpSt-23</strain>
    </source>
</reference>
<proteinExistence type="predicted"/>
<sequence>MLDQVLFWAGSILLVAGGVFDLLASIGLLRFPNFYVRLHAATIGAIYGAFMPLIGVSLLALSIEDFPAKYMFAGGAFVTGLIILIVAPIGSHVLAYAAHRSKSVKWQPVVDHLEEDSK</sequence>